<dbReference type="SUPFAM" id="SSF52047">
    <property type="entry name" value="RNI-like"/>
    <property type="match status" value="1"/>
</dbReference>
<dbReference type="InterPro" id="IPR027417">
    <property type="entry name" value="P-loop_NTPase"/>
</dbReference>
<protein>
    <submittedName>
        <fullName evidence="9">Baculoviral IAP repeat-containing protein 1-like</fullName>
    </submittedName>
</protein>
<accession>A0ABR1ACW3</accession>
<comment type="caution">
    <text evidence="9">The sequence shown here is derived from an EMBL/GenBank/DDBJ whole genome shotgun (WGS) entry which is preliminary data.</text>
</comment>
<feature type="region of interest" description="Disordered" evidence="7">
    <location>
        <begin position="1"/>
        <end position="29"/>
    </location>
</feature>
<keyword evidence="4" id="KW-0547">Nucleotide-binding</keyword>
<dbReference type="SMART" id="SM00238">
    <property type="entry name" value="BIR"/>
    <property type="match status" value="3"/>
</dbReference>
<dbReference type="Pfam" id="PF22524">
    <property type="entry name" value="WHD_Nlrc4"/>
    <property type="match status" value="1"/>
</dbReference>
<dbReference type="InterPro" id="IPR040535">
    <property type="entry name" value="NLRC4_HD"/>
</dbReference>
<dbReference type="CDD" id="cd00022">
    <property type="entry name" value="BIR"/>
    <property type="match status" value="3"/>
</dbReference>
<keyword evidence="10" id="KW-1185">Reference proteome</keyword>
<dbReference type="InterPro" id="IPR001370">
    <property type="entry name" value="BIR_rpt"/>
</dbReference>
<proteinExistence type="predicted"/>
<dbReference type="SUPFAM" id="SSF57924">
    <property type="entry name" value="Inhibitor of apoptosis (IAP) repeat"/>
    <property type="match status" value="3"/>
</dbReference>
<feature type="compositionally biased region" description="Polar residues" evidence="7">
    <location>
        <begin position="1"/>
        <end position="20"/>
    </location>
</feature>
<dbReference type="PANTHER" id="PTHR46914">
    <property type="entry name" value="BACULOVIRAL IAP REPEAT-CONTAINING PROTEIN 1"/>
    <property type="match status" value="1"/>
</dbReference>
<evidence type="ECO:0000256" key="2">
    <source>
        <dbReference type="ARBA" id="ARBA00022723"/>
    </source>
</evidence>
<dbReference type="PROSITE" id="PS50837">
    <property type="entry name" value="NACHT"/>
    <property type="match status" value="1"/>
</dbReference>
<feature type="domain" description="NACHT" evidence="8">
    <location>
        <begin position="524"/>
        <end position="644"/>
    </location>
</feature>
<evidence type="ECO:0000259" key="8">
    <source>
        <dbReference type="PROSITE" id="PS50837"/>
    </source>
</evidence>
<evidence type="ECO:0000256" key="6">
    <source>
        <dbReference type="ARBA" id="ARBA00022840"/>
    </source>
</evidence>
<dbReference type="InterPro" id="IPR028789">
    <property type="entry name" value="Naip"/>
</dbReference>
<dbReference type="Pfam" id="PF17889">
    <property type="entry name" value="NLRC4_HD"/>
    <property type="match status" value="1"/>
</dbReference>
<keyword evidence="6" id="KW-0067">ATP-binding</keyword>
<dbReference type="PROSITE" id="PS01282">
    <property type="entry name" value="BIR_REPEAT_1"/>
    <property type="match status" value="2"/>
</dbReference>
<evidence type="ECO:0000256" key="7">
    <source>
        <dbReference type="SAM" id="MobiDB-lite"/>
    </source>
</evidence>
<name>A0ABR1ACW3_HUSHU</name>
<evidence type="ECO:0000256" key="3">
    <source>
        <dbReference type="ARBA" id="ARBA00022737"/>
    </source>
</evidence>
<organism evidence="9 10">
    <name type="scientific">Huso huso</name>
    <name type="common">Beluga</name>
    <name type="synonym">Acipenser huso</name>
    <dbReference type="NCBI Taxonomy" id="61971"/>
    <lineage>
        <taxon>Eukaryota</taxon>
        <taxon>Metazoa</taxon>
        <taxon>Chordata</taxon>
        <taxon>Craniata</taxon>
        <taxon>Vertebrata</taxon>
        <taxon>Euteleostomi</taxon>
        <taxon>Actinopterygii</taxon>
        <taxon>Chondrostei</taxon>
        <taxon>Acipenseriformes</taxon>
        <taxon>Acipenseridae</taxon>
        <taxon>Huso</taxon>
    </lineage>
</organism>
<dbReference type="Pfam" id="PF05729">
    <property type="entry name" value="NACHT"/>
    <property type="match status" value="1"/>
</dbReference>
<gene>
    <name evidence="9" type="ORF">HHUSO_G1545</name>
</gene>
<dbReference type="InterPro" id="IPR032675">
    <property type="entry name" value="LRR_dom_sf"/>
</dbReference>
<dbReference type="Gene3D" id="1.10.1170.10">
    <property type="entry name" value="Inhibitor Of Apoptosis Protein (2mihbC-IAP-1), Chain A"/>
    <property type="match status" value="3"/>
</dbReference>
<keyword evidence="1" id="KW-0053">Apoptosis</keyword>
<dbReference type="PANTHER" id="PTHR46914:SF1">
    <property type="entry name" value="BACULOVIRAL IAP REPEAT-CONTAINING PROTEIN 1"/>
    <property type="match status" value="1"/>
</dbReference>
<keyword evidence="3" id="KW-0677">Repeat</keyword>
<dbReference type="Proteomes" id="UP001369086">
    <property type="component" value="Unassembled WGS sequence"/>
</dbReference>
<reference evidence="9 10" key="1">
    <citation type="submission" date="2021-05" db="EMBL/GenBank/DDBJ databases">
        <authorList>
            <person name="Zahm M."/>
            <person name="Klopp C."/>
            <person name="Cabau C."/>
            <person name="Kuhl H."/>
            <person name="Suciu R."/>
            <person name="Ciorpac M."/>
            <person name="Holostenco D."/>
            <person name="Gessner J."/>
            <person name="Wuertz S."/>
            <person name="Hohne C."/>
            <person name="Stock M."/>
            <person name="Gislard M."/>
            <person name="Lluch J."/>
            <person name="Milhes M."/>
            <person name="Lampietro C."/>
            <person name="Lopez Roques C."/>
            <person name="Donnadieu C."/>
            <person name="Du K."/>
            <person name="Schartl M."/>
            <person name="Guiguen Y."/>
        </authorList>
    </citation>
    <scope>NUCLEOTIDE SEQUENCE [LARGE SCALE GENOMIC DNA]</scope>
    <source>
        <strain evidence="9">Hh-F2</strain>
        <tissue evidence="9">Blood</tissue>
    </source>
</reference>
<evidence type="ECO:0000313" key="10">
    <source>
        <dbReference type="Proteomes" id="UP001369086"/>
    </source>
</evidence>
<dbReference type="InterPro" id="IPR007111">
    <property type="entry name" value="NACHT_NTPase"/>
</dbReference>
<keyword evidence="2" id="KW-0479">Metal-binding</keyword>
<dbReference type="Gene3D" id="3.80.10.10">
    <property type="entry name" value="Ribonuclease Inhibitor"/>
    <property type="match status" value="1"/>
</dbReference>
<dbReference type="SUPFAM" id="SSF52540">
    <property type="entry name" value="P-loop containing nucleoside triphosphate hydrolases"/>
    <property type="match status" value="1"/>
</dbReference>
<evidence type="ECO:0000256" key="4">
    <source>
        <dbReference type="ARBA" id="ARBA00022741"/>
    </source>
</evidence>
<dbReference type="PROSITE" id="PS50143">
    <property type="entry name" value="BIR_REPEAT_2"/>
    <property type="match status" value="3"/>
</dbReference>
<keyword evidence="5" id="KW-0862">Zinc</keyword>
<dbReference type="Pfam" id="PF00653">
    <property type="entry name" value="BIR"/>
    <property type="match status" value="3"/>
</dbReference>
<dbReference type="Gene3D" id="3.40.50.300">
    <property type="entry name" value="P-loop containing nucleotide triphosphate hydrolases"/>
    <property type="match status" value="1"/>
</dbReference>
<dbReference type="EMBL" id="JAHFZB010000001">
    <property type="protein sequence ID" value="KAK6494906.1"/>
    <property type="molecule type" value="Genomic_DNA"/>
</dbReference>
<evidence type="ECO:0000256" key="1">
    <source>
        <dbReference type="ARBA" id="ARBA00022703"/>
    </source>
</evidence>
<evidence type="ECO:0000256" key="5">
    <source>
        <dbReference type="ARBA" id="ARBA00022833"/>
    </source>
</evidence>
<evidence type="ECO:0000313" key="9">
    <source>
        <dbReference type="EMBL" id="KAK6494906.1"/>
    </source>
</evidence>
<sequence length="1473" mass="166140">MQPPQSYSVRGQRSSGQLTGKPTGARPDYKGRWCAVSRGHPRLPPLNDARPIERHPWELLSTIMAEQNWELDPAALQAKLPMMNIDMVKFVAEMEAEYKKIREQRPQGYSHALRSELKRLKTFECLETYSSWSPEEMAENGFYSTGINSSMQCFCCGLVLCTMSISKTPYVCHQKSRPDCDFIKGIDVGNIPKYEVKVQRGEVVAVERVDAYRSEEFRLESFKDWPFYSKTDPASLAAAGFFFTGVKDRVQCCCCGGALANWEVDDDPWKEHCKWFPECEYVKSKKSSEEIAKYTKSYEGFHAVTAKHYCSEVWLDLEKPTETGNSEVITTIFKYEEVRLDSFKTWPEDAKADPSMLAKAGFFYTGTGDAVQCFQCGTRLIQWKLEDDPWTEHAKHNPSCQFVCCMRAVKDESESTSKLTTSNEAEAADLENTVWSALEGTSSSITDQSPEENIWFLKAKGLFVQLRKTYNSLNFRKIFSLSDSVHTTPDLKSLFVWLPLVSKSLKNEPVHQVSLPVLLRDLSRITVVEGEVGSGKSAFLRRIAILWASGSCPVLQRFKLVFYLSLNSLSNGQSLAGAISEELCSTRTHLTEKSINDIIYHLKDQVIFLLDDYGAAGSAPKCIQDLIVKNHMNKVSVVIGVQTNRTAAVRQYASSVLTIAAFPVYSAVFILKNLFSHSISLVEGFFVQLGMSQSLQGILKTPLFTIAVCALWVQYPQKNTHNSAICKAYLHYIKLKHLRQSEKMRCMISFCGDLALDGLFDQRFEFSDKDLEDAGIDAEEAIHLGLLSKFTAQMLKPVYKFFHASFQEYLAGKRLSELLESESQEHVEKGCHYLKTIDTFLKIMVHYKFFLLYACSSSALATQKIINHLFRVAEGKGFYDSSSENGKHVPHHPELFVLEELLSVVLPMETAQPMGKDFDILKDHFLEFVVGVAYSGNSVSDCAPRILEYLTGKSLNLTASSAFNQFIREYPESLELLSAIKILISGRKKHPFLDLVKMGKMLESHGKPVVEEEFASAYQLLSSVAEKTRADSDNIENFRGMLHRHLPESIGQTFLTAEGKHKMPLLILNVLHVDGIDEKDCKNLMVLFSVSEQVEVTLSNSEGFLESIQPALEIYKGIFRKIEVLCTHLSKQEEELIVSMSALQSLHLRFRQVPEHLIQNLDTFSHLKELSIDGPNDSKVFDKIPNGFGSLHRMEKLIIKNVTLVEDSSRLARFVQQFSNLQVFHLSCSICPGLADIITSLANCKKLENISFRGSTHCDLGDLPFVSSLPNFKNLKILDLNSQYFAKHEEAACFARALGSLACLEELNLPSGNGVKSTISTVIEQFQHLRHLRILSATLVLVDSNLHELAKAAKEGHLQAIQILDLAANHDITDSGWRNFFLTLDGMPNLKELTLSRLYTHSLQPGDSTVRAFVQCVSRLRSLMKIVMFGWLLDTEHLTMFNKMKEQHPQSKCLSIMWKWVLPFAPVIQDGAP</sequence>
<dbReference type="InterPro" id="IPR053882">
    <property type="entry name" value="Nlrc4-like_WHD"/>
</dbReference>